<feature type="transmembrane region" description="Helical" evidence="4">
    <location>
        <begin position="101"/>
        <end position="118"/>
    </location>
</feature>
<feature type="transmembrane region" description="Helical" evidence="4">
    <location>
        <begin position="27"/>
        <end position="50"/>
    </location>
</feature>
<evidence type="ECO:0000259" key="5">
    <source>
        <dbReference type="Pfam" id="PF07730"/>
    </source>
</evidence>
<keyword evidence="2 6" id="KW-0418">Kinase</keyword>
<keyword evidence="4" id="KW-1133">Transmembrane helix</keyword>
<protein>
    <submittedName>
        <fullName evidence="6">Sensor histidine kinase</fullName>
    </submittedName>
</protein>
<feature type="transmembrane region" description="Helical" evidence="4">
    <location>
        <begin position="264"/>
        <end position="285"/>
    </location>
</feature>
<organism evidence="6 7">
    <name type="scientific">Nocardioides immobilis</name>
    <dbReference type="NCBI Taxonomy" id="2049295"/>
    <lineage>
        <taxon>Bacteria</taxon>
        <taxon>Bacillati</taxon>
        <taxon>Actinomycetota</taxon>
        <taxon>Actinomycetes</taxon>
        <taxon>Propionibacteriales</taxon>
        <taxon>Nocardioidaceae</taxon>
        <taxon>Nocardioides</taxon>
    </lineage>
</organism>
<dbReference type="OrthoDB" id="227596at2"/>
<evidence type="ECO:0000256" key="1">
    <source>
        <dbReference type="ARBA" id="ARBA00022679"/>
    </source>
</evidence>
<dbReference type="GO" id="GO:0000155">
    <property type="term" value="F:phosphorelay sensor kinase activity"/>
    <property type="evidence" value="ECO:0007669"/>
    <property type="project" value="InterPro"/>
</dbReference>
<dbReference type="PANTHER" id="PTHR24421">
    <property type="entry name" value="NITRATE/NITRITE SENSOR PROTEIN NARX-RELATED"/>
    <property type="match status" value="1"/>
</dbReference>
<comment type="caution">
    <text evidence="6">The sequence shown here is derived from an EMBL/GenBank/DDBJ whole genome shotgun (WGS) entry which is preliminary data.</text>
</comment>
<feature type="transmembrane region" description="Helical" evidence="4">
    <location>
        <begin position="207"/>
        <end position="226"/>
    </location>
</feature>
<feature type="transmembrane region" description="Helical" evidence="4">
    <location>
        <begin position="57"/>
        <end position="81"/>
    </location>
</feature>
<name>A0A417Y0K7_9ACTN</name>
<dbReference type="Gene3D" id="1.20.5.1930">
    <property type="match status" value="1"/>
</dbReference>
<keyword evidence="1" id="KW-0808">Transferase</keyword>
<evidence type="ECO:0000256" key="3">
    <source>
        <dbReference type="ARBA" id="ARBA00023012"/>
    </source>
</evidence>
<dbReference type="AlphaFoldDB" id="A0A417Y0K7"/>
<evidence type="ECO:0000313" key="6">
    <source>
        <dbReference type="EMBL" id="RHW26190.1"/>
    </source>
</evidence>
<dbReference type="InterPro" id="IPR050482">
    <property type="entry name" value="Sensor_HK_TwoCompSys"/>
</dbReference>
<accession>A0A417Y0K7</accession>
<dbReference type="SUPFAM" id="SSF55874">
    <property type="entry name" value="ATPase domain of HSP90 chaperone/DNA topoisomerase II/histidine kinase"/>
    <property type="match status" value="1"/>
</dbReference>
<dbReference type="Gene3D" id="3.30.565.10">
    <property type="entry name" value="Histidine kinase-like ATPase, C-terminal domain"/>
    <property type="match status" value="1"/>
</dbReference>
<feature type="domain" description="Signal transduction histidine kinase subgroup 3 dimerisation and phosphoacceptor" evidence="5">
    <location>
        <begin position="451"/>
        <end position="518"/>
    </location>
</feature>
<dbReference type="InterPro" id="IPR011712">
    <property type="entry name" value="Sig_transdc_His_kin_sub3_dim/P"/>
</dbReference>
<sequence length="648" mass="68665">MLTCLAVAEVVAGAVLAAVAGMSFADAFNTFVVTNGLMGVSFAVCGGIIARYHPRNTVGWLFIADGLGHATGALMAALAVLVNEQGGPVAVERLASTLLMYSWPWSIGLFLPLALLLFPDGRAGSAGWRGVAWAIAVTSPLFVLEIGTSPEPLTDELAPGYLTLRQYDDLSALWTVAELRTSLAILLAVVSLVVGYRRGDELRRRQLLWLVLAAILVIAVVIPWSFVSGTPIVVLLAVPLIPVAVTVGIVRARLFDIRLVVSRALAWLLLSIGALAGYVVLVAALDTFVSARLGKSALVTVLVALALAPLLPRVQRLVDRWMYGDRDNPARVASRVGEQLVAGEQVDLVGVAAAVRTALRLPYVAVRTPSGMLAESGQPDGATDLVPLSYAGHDVGELVVGLRSGERRLSSADRSTLGVVAASLALAVRALELSADLRHSRERLVMAREEERRRIRQDLHDGLGPTLTGVALSADAAANLVDSDPSTVRDLLANLRRDARVAIADVRRLVDDLRPPALDELGLIQALRQRADQLAWRSDGSSIGVDLRVPDVLPELPAAVEVAAYRIATEALTNIARHAGARGATLQLRCHDRLDLEVLDDGVATEPWAPGVGLSGMRERAVELGGTFEAGPCPSGGRVYVSIPLDAA</sequence>
<keyword evidence="3" id="KW-0902">Two-component regulatory system</keyword>
<dbReference type="Proteomes" id="UP000283644">
    <property type="component" value="Unassembled WGS sequence"/>
</dbReference>
<feature type="transmembrane region" description="Helical" evidence="4">
    <location>
        <begin position="170"/>
        <end position="195"/>
    </location>
</feature>
<dbReference type="GO" id="GO:0046983">
    <property type="term" value="F:protein dimerization activity"/>
    <property type="evidence" value="ECO:0007669"/>
    <property type="project" value="InterPro"/>
</dbReference>
<reference evidence="6 7" key="1">
    <citation type="submission" date="2018-09" db="EMBL/GenBank/DDBJ databases">
        <title>Genome sequencing of Nocardioides immobilis CCTCC AB 2017083 for comparison to Nocardioides silvaticus.</title>
        <authorList>
            <person name="Li C."/>
            <person name="Wang G."/>
        </authorList>
    </citation>
    <scope>NUCLEOTIDE SEQUENCE [LARGE SCALE GENOMIC DNA]</scope>
    <source>
        <strain evidence="6 7">CCTCC AB 2017083</strain>
    </source>
</reference>
<dbReference type="PANTHER" id="PTHR24421:SF61">
    <property type="entry name" value="OXYGEN SENSOR HISTIDINE KINASE NREB"/>
    <property type="match status" value="1"/>
</dbReference>
<keyword evidence="7" id="KW-1185">Reference proteome</keyword>
<evidence type="ECO:0000313" key="7">
    <source>
        <dbReference type="Proteomes" id="UP000283644"/>
    </source>
</evidence>
<dbReference type="GO" id="GO:0016020">
    <property type="term" value="C:membrane"/>
    <property type="evidence" value="ECO:0007669"/>
    <property type="project" value="InterPro"/>
</dbReference>
<proteinExistence type="predicted"/>
<feature type="transmembrane region" description="Helical" evidence="4">
    <location>
        <begin position="130"/>
        <end position="150"/>
    </location>
</feature>
<keyword evidence="4" id="KW-0812">Transmembrane</keyword>
<dbReference type="Pfam" id="PF07730">
    <property type="entry name" value="HisKA_3"/>
    <property type="match status" value="1"/>
</dbReference>
<dbReference type="EMBL" id="QXGH01000019">
    <property type="protein sequence ID" value="RHW26190.1"/>
    <property type="molecule type" value="Genomic_DNA"/>
</dbReference>
<feature type="transmembrane region" description="Helical" evidence="4">
    <location>
        <begin position="232"/>
        <end position="252"/>
    </location>
</feature>
<evidence type="ECO:0000256" key="4">
    <source>
        <dbReference type="SAM" id="Phobius"/>
    </source>
</evidence>
<dbReference type="CDD" id="cd16917">
    <property type="entry name" value="HATPase_UhpB-NarQ-NarX-like"/>
    <property type="match status" value="1"/>
</dbReference>
<evidence type="ECO:0000256" key="2">
    <source>
        <dbReference type="ARBA" id="ARBA00022777"/>
    </source>
</evidence>
<dbReference type="InterPro" id="IPR036890">
    <property type="entry name" value="HATPase_C_sf"/>
</dbReference>
<keyword evidence="4" id="KW-0472">Membrane</keyword>
<gene>
    <name evidence="6" type="ORF">D0Z08_15610</name>
</gene>